<dbReference type="CDD" id="cd00590">
    <property type="entry name" value="RRM_SF"/>
    <property type="match status" value="3"/>
</dbReference>
<feature type="domain" description="RRM" evidence="6">
    <location>
        <begin position="219"/>
        <end position="293"/>
    </location>
</feature>
<dbReference type="Pfam" id="PF00076">
    <property type="entry name" value="RRM_1"/>
    <property type="match status" value="3"/>
</dbReference>
<dbReference type="Gene3D" id="3.30.70.330">
    <property type="match status" value="3"/>
</dbReference>
<evidence type="ECO:0000256" key="1">
    <source>
        <dbReference type="ARBA" id="ARBA00004123"/>
    </source>
</evidence>
<evidence type="ECO:0000256" key="2">
    <source>
        <dbReference type="ARBA" id="ARBA00022884"/>
    </source>
</evidence>
<proteinExistence type="predicted"/>
<comment type="caution">
    <text evidence="7">The sequence shown here is derived from an EMBL/GenBank/DDBJ whole genome shotgun (WGS) entry which is preliminary data.</text>
</comment>
<keyword evidence="2 4" id="KW-0694">RNA-binding</keyword>
<dbReference type="PROSITE" id="PS50102">
    <property type="entry name" value="RRM"/>
    <property type="match status" value="3"/>
</dbReference>
<evidence type="ECO:0000256" key="4">
    <source>
        <dbReference type="PROSITE-ProRule" id="PRU00176"/>
    </source>
</evidence>
<feature type="region of interest" description="Disordered" evidence="5">
    <location>
        <begin position="718"/>
        <end position="737"/>
    </location>
</feature>
<dbReference type="SMART" id="SM00360">
    <property type="entry name" value="RRM"/>
    <property type="match status" value="3"/>
</dbReference>
<dbReference type="PANTHER" id="PTHR23189">
    <property type="entry name" value="RNA RECOGNITION MOTIF-CONTAINING"/>
    <property type="match status" value="1"/>
</dbReference>
<feature type="domain" description="RRM" evidence="6">
    <location>
        <begin position="30"/>
        <end position="102"/>
    </location>
</feature>
<dbReference type="InterPro" id="IPR000504">
    <property type="entry name" value="RRM_dom"/>
</dbReference>
<evidence type="ECO:0000259" key="6">
    <source>
        <dbReference type="PROSITE" id="PS50102"/>
    </source>
</evidence>
<evidence type="ECO:0000313" key="7">
    <source>
        <dbReference type="EMBL" id="KAL0432961.1"/>
    </source>
</evidence>
<protein>
    <submittedName>
        <fullName evidence="7">Flowering time control protein FPA</fullName>
    </submittedName>
</protein>
<evidence type="ECO:0000256" key="5">
    <source>
        <dbReference type="SAM" id="MobiDB-lite"/>
    </source>
</evidence>
<dbReference type="SUPFAM" id="SSF54928">
    <property type="entry name" value="RNA-binding domain, RBD"/>
    <property type="match status" value="3"/>
</dbReference>
<dbReference type="InterPro" id="IPR035979">
    <property type="entry name" value="RBD_domain_sf"/>
</dbReference>
<dbReference type="GO" id="GO:0005634">
    <property type="term" value="C:nucleus"/>
    <property type="evidence" value="ECO:0007669"/>
    <property type="project" value="UniProtKB-SubCell"/>
</dbReference>
<feature type="domain" description="RRM" evidence="6">
    <location>
        <begin position="107"/>
        <end position="183"/>
    </location>
</feature>
<sequence>MAPPVKSATEGTQNQDAAIKDLQLEVYPSNKLWIGNLSPKVTDSELKTLFAAHGEVIGISSFPSHRYAFVHFTKIEGANLTRQGLQGYVLHGKPLVINFAKPAKPSNILWVAGINQHVSKQELEKEFLKFGQIQKLRYLKDKNTAYIYYIREEDAVEALRRAGFRSKGRPTSPKELGVFWDSVDGTTFLEKLSRLYSCWGYKQNQSLHIGSQEGDSQCSKVLLIRYPPPLVIEEHMLRSALSQFGEIKRMNTSTDMHFAYVEFRTEEEASCARECLQGKLFNDPRISIEYSSSELGRRAQLSEYPYRPVQTDMLDLNCPVSTSVGPHRPDVATRPISGPRITFEPVVPGPGHQTPAGEPNLRGLSSAPGMTSFPSPGFSLENKCVSGGWDSFRSNERHRVSKRSRYDASWSAELPTLSVTTGAVGQHRDHSDCMWRGTIAKGGLPVFRARPNVVDWSGRIGLDVLSRQYASAIGCNLLLFLPDSEEDFSSYTEFLRYLIAKDWAGEAKLDDGTTLFLVPPSNFLNKVLNASAPLRLHGVVLKFSEPASSSRSMSALSIQPQYGDAHKETYLQTGYNAVHPEQTPLPVTYSGVLPEVSISPPEAPRLLSTSLHGHYVPPADVDVSRGKEIDHGTDASKFVSSSNIQQEACRVPLSNQVNADDASRLLPSEVECEHQNQPLQTAVNREVHESTETEAEKNERYRAMLSFAASLLTRVCQQRGNSPGSTGVDESAPSSSN</sequence>
<dbReference type="EMBL" id="JACGWN010000009">
    <property type="protein sequence ID" value="KAL0432961.1"/>
    <property type="molecule type" value="Genomic_DNA"/>
</dbReference>
<name>A0AAW2VX44_9LAMI</name>
<reference evidence="7" key="1">
    <citation type="submission" date="2020-06" db="EMBL/GenBank/DDBJ databases">
        <authorList>
            <person name="Li T."/>
            <person name="Hu X."/>
            <person name="Zhang T."/>
            <person name="Song X."/>
            <person name="Zhang H."/>
            <person name="Dai N."/>
            <person name="Sheng W."/>
            <person name="Hou X."/>
            <person name="Wei L."/>
        </authorList>
    </citation>
    <scope>NUCLEOTIDE SEQUENCE</scope>
    <source>
        <strain evidence="7">KEN1</strain>
        <tissue evidence="7">Leaf</tissue>
    </source>
</reference>
<dbReference type="InterPro" id="IPR012677">
    <property type="entry name" value="Nucleotide-bd_a/b_plait_sf"/>
</dbReference>
<dbReference type="InterPro" id="IPR012921">
    <property type="entry name" value="SPOC_C"/>
</dbReference>
<dbReference type="GO" id="GO:0003723">
    <property type="term" value="F:RNA binding"/>
    <property type="evidence" value="ECO:0007669"/>
    <property type="project" value="UniProtKB-UniRule"/>
</dbReference>
<evidence type="ECO:0000256" key="3">
    <source>
        <dbReference type="ARBA" id="ARBA00023242"/>
    </source>
</evidence>
<comment type="subcellular location">
    <subcellularLocation>
        <location evidence="1">Nucleus</location>
    </subcellularLocation>
</comment>
<dbReference type="AlphaFoldDB" id="A0AAW2VX44"/>
<reference evidence="7" key="2">
    <citation type="journal article" date="2024" name="Plant">
        <title>Genomic evolution and insights into agronomic trait innovations of Sesamum species.</title>
        <authorList>
            <person name="Miao H."/>
            <person name="Wang L."/>
            <person name="Qu L."/>
            <person name="Liu H."/>
            <person name="Sun Y."/>
            <person name="Le M."/>
            <person name="Wang Q."/>
            <person name="Wei S."/>
            <person name="Zheng Y."/>
            <person name="Lin W."/>
            <person name="Duan Y."/>
            <person name="Cao H."/>
            <person name="Xiong S."/>
            <person name="Wang X."/>
            <person name="Wei L."/>
            <person name="Li C."/>
            <person name="Ma Q."/>
            <person name="Ju M."/>
            <person name="Zhao R."/>
            <person name="Li G."/>
            <person name="Mu C."/>
            <person name="Tian Q."/>
            <person name="Mei H."/>
            <person name="Zhang T."/>
            <person name="Gao T."/>
            <person name="Zhang H."/>
        </authorList>
    </citation>
    <scope>NUCLEOTIDE SEQUENCE</scope>
    <source>
        <strain evidence="7">KEN1</strain>
    </source>
</reference>
<accession>A0AAW2VX44</accession>
<organism evidence="7">
    <name type="scientific">Sesamum latifolium</name>
    <dbReference type="NCBI Taxonomy" id="2727402"/>
    <lineage>
        <taxon>Eukaryota</taxon>
        <taxon>Viridiplantae</taxon>
        <taxon>Streptophyta</taxon>
        <taxon>Embryophyta</taxon>
        <taxon>Tracheophyta</taxon>
        <taxon>Spermatophyta</taxon>
        <taxon>Magnoliopsida</taxon>
        <taxon>eudicotyledons</taxon>
        <taxon>Gunneridae</taxon>
        <taxon>Pentapetalae</taxon>
        <taxon>asterids</taxon>
        <taxon>lamiids</taxon>
        <taxon>Lamiales</taxon>
        <taxon>Pedaliaceae</taxon>
        <taxon>Sesamum</taxon>
    </lineage>
</organism>
<gene>
    <name evidence="7" type="ORF">Slati_2630400</name>
</gene>
<keyword evidence="3" id="KW-0539">Nucleus</keyword>
<dbReference type="Pfam" id="PF07744">
    <property type="entry name" value="SPOC"/>
    <property type="match status" value="1"/>
</dbReference>